<sequence length="65" mass="7963">MEETIAQCITRTVRRYEVRKALRLRNISVDDYEIEEKEKELNISFLDLDYIEIITQEEVWVQKKE</sequence>
<protein>
    <submittedName>
        <fullName evidence="1">Uncharacterized protein</fullName>
    </submittedName>
</protein>
<dbReference type="Proteomes" id="UP000218287">
    <property type="component" value="Chromosome"/>
</dbReference>
<keyword evidence="2" id="KW-1185">Reference proteome</keyword>
<proteinExistence type="predicted"/>
<evidence type="ECO:0000313" key="2">
    <source>
        <dbReference type="Proteomes" id="UP000218287"/>
    </source>
</evidence>
<name>A0A1Z4GDT4_9CYAN</name>
<evidence type="ECO:0000313" key="1">
    <source>
        <dbReference type="EMBL" id="BAY15652.1"/>
    </source>
</evidence>
<dbReference type="OrthoDB" id="9918520at2"/>
<accession>A0A1Z4GDT4</accession>
<reference evidence="1 2" key="1">
    <citation type="submission" date="2017-06" db="EMBL/GenBank/DDBJ databases">
        <title>Genome sequencing of cyanobaciteial culture collection at National Institute for Environmental Studies (NIES).</title>
        <authorList>
            <person name="Hirose Y."/>
            <person name="Shimura Y."/>
            <person name="Fujisawa T."/>
            <person name="Nakamura Y."/>
            <person name="Kawachi M."/>
        </authorList>
    </citation>
    <scope>NUCLEOTIDE SEQUENCE [LARGE SCALE GENOMIC DNA]</scope>
    <source>
        <strain evidence="1 2">NIES-21</strain>
    </source>
</reference>
<gene>
    <name evidence="1" type="ORF">NIES21_14700</name>
</gene>
<dbReference type="AlphaFoldDB" id="A0A1Z4GDT4"/>
<dbReference type="EMBL" id="AP018174">
    <property type="protein sequence ID" value="BAY15652.1"/>
    <property type="molecule type" value="Genomic_DNA"/>
</dbReference>
<organism evidence="1 2">
    <name type="scientific">Anabaenopsis circularis NIES-21</name>
    <dbReference type="NCBI Taxonomy" id="1085406"/>
    <lineage>
        <taxon>Bacteria</taxon>
        <taxon>Bacillati</taxon>
        <taxon>Cyanobacteriota</taxon>
        <taxon>Cyanophyceae</taxon>
        <taxon>Nostocales</taxon>
        <taxon>Nodulariaceae</taxon>
        <taxon>Anabaenopsis</taxon>
    </lineage>
</organism>